<gene>
    <name evidence="1" type="ORF">AVEN_110035_1</name>
</gene>
<evidence type="ECO:0000313" key="2">
    <source>
        <dbReference type="Proteomes" id="UP000499080"/>
    </source>
</evidence>
<name>A0A4Y2PXN9_ARAVE</name>
<dbReference type="AlphaFoldDB" id="A0A4Y2PXN9"/>
<dbReference type="OrthoDB" id="6602337at2759"/>
<reference evidence="1 2" key="1">
    <citation type="journal article" date="2019" name="Sci. Rep.">
        <title>Orb-weaving spider Araneus ventricosus genome elucidates the spidroin gene catalogue.</title>
        <authorList>
            <person name="Kono N."/>
            <person name="Nakamura H."/>
            <person name="Ohtoshi R."/>
            <person name="Moran D.A.P."/>
            <person name="Shinohara A."/>
            <person name="Yoshida Y."/>
            <person name="Fujiwara M."/>
            <person name="Mori M."/>
            <person name="Tomita M."/>
            <person name="Arakawa K."/>
        </authorList>
    </citation>
    <scope>NUCLEOTIDE SEQUENCE [LARGE SCALE GENOMIC DNA]</scope>
</reference>
<proteinExistence type="predicted"/>
<dbReference type="PANTHER" id="PTHR31511:SF12">
    <property type="entry name" value="RHO TERMINATION FACTOR N-TERMINAL DOMAIN-CONTAINING PROTEIN"/>
    <property type="match status" value="1"/>
</dbReference>
<keyword evidence="2" id="KW-1185">Reference proteome</keyword>
<protein>
    <recommendedName>
        <fullName evidence="3">DNA-directed DNA polymerase</fullName>
    </recommendedName>
</protein>
<accession>A0A4Y2PXN9</accession>
<evidence type="ECO:0008006" key="3">
    <source>
        <dbReference type="Google" id="ProtNLM"/>
    </source>
</evidence>
<evidence type="ECO:0000313" key="1">
    <source>
        <dbReference type="EMBL" id="GBN56668.1"/>
    </source>
</evidence>
<comment type="caution">
    <text evidence="1">The sequence shown here is derived from an EMBL/GenBank/DDBJ whole genome shotgun (WGS) entry which is preliminary data.</text>
</comment>
<dbReference type="EMBL" id="BGPR01012566">
    <property type="protein sequence ID" value="GBN56668.1"/>
    <property type="molecule type" value="Genomic_DNA"/>
</dbReference>
<sequence>MQEIGKYKDYEISVVPSTIEKYVTFSLSKRYPTFKFSLNFADSFQFLSTSLEKLVQNLTPDKFNILKENFPHHNISLLLRKCVYPYEYMYSHQKFDDERLPFIDSFESTLTGSGISDEDYRHAQTVWHYFNLKNMGEYHDLYVKCDVL</sequence>
<organism evidence="1 2">
    <name type="scientific">Araneus ventricosus</name>
    <name type="common">Orbweaver spider</name>
    <name type="synonym">Epeira ventricosa</name>
    <dbReference type="NCBI Taxonomy" id="182803"/>
    <lineage>
        <taxon>Eukaryota</taxon>
        <taxon>Metazoa</taxon>
        <taxon>Ecdysozoa</taxon>
        <taxon>Arthropoda</taxon>
        <taxon>Chelicerata</taxon>
        <taxon>Arachnida</taxon>
        <taxon>Araneae</taxon>
        <taxon>Araneomorphae</taxon>
        <taxon>Entelegynae</taxon>
        <taxon>Araneoidea</taxon>
        <taxon>Araneidae</taxon>
        <taxon>Araneus</taxon>
    </lineage>
</organism>
<dbReference type="PANTHER" id="PTHR31511">
    <property type="entry name" value="PROTEIN CBG23764"/>
    <property type="match status" value="1"/>
</dbReference>
<dbReference type="Proteomes" id="UP000499080">
    <property type="component" value="Unassembled WGS sequence"/>
</dbReference>